<dbReference type="Proteomes" id="UP000836387">
    <property type="component" value="Unassembled WGS sequence"/>
</dbReference>
<reference evidence="1" key="1">
    <citation type="submission" date="2020-04" db="EMBL/GenBank/DDBJ databases">
        <authorList>
            <person name="Broberg M."/>
        </authorList>
    </citation>
    <scope>NUCLEOTIDE SEQUENCE</scope>
</reference>
<gene>
    <name evidence="1" type="ORF">CRV2_00018957</name>
</gene>
<dbReference type="EMBL" id="CADEHS020000093">
    <property type="protein sequence ID" value="CAG9949496.1"/>
    <property type="molecule type" value="Genomic_DNA"/>
</dbReference>
<protein>
    <submittedName>
        <fullName evidence="1">Uncharacterized protein</fullName>
    </submittedName>
</protein>
<evidence type="ECO:0000313" key="2">
    <source>
        <dbReference type="Proteomes" id="UP000836387"/>
    </source>
</evidence>
<proteinExistence type="predicted"/>
<sequence length="285" mass="29336">MAQLKAGDKTNSVKADFADLKIIIATLEGLESTSIEEAIREIREAIKPVVARTFASSLPTNNRVTTATTHVTTESVLGSKLPSNANADGLQISETDIPSIDHDNGETSIGKNGQTIAVGINELVEVSTAQVGDTRETIIAQTGDTVRAEHITQVGDTAITEDPTKAGATQPEDASQAGNTTQARDTAQVRDETGAATIRIGDPQQPEDTSQVGDAAEAGDATKADSLQAGDIAQAAATWAGDTATLSAEADLVPLTEAGVISEAGDTTETDMDTDAMETESTGAT</sequence>
<evidence type="ECO:0000313" key="1">
    <source>
        <dbReference type="EMBL" id="CAG9949496.1"/>
    </source>
</evidence>
<comment type="caution">
    <text evidence="1">The sequence shown here is derived from an EMBL/GenBank/DDBJ whole genome shotgun (WGS) entry which is preliminary data.</text>
</comment>
<keyword evidence="2" id="KW-1185">Reference proteome</keyword>
<reference evidence="1" key="2">
    <citation type="submission" date="2021-10" db="EMBL/GenBank/DDBJ databases">
        <authorList>
            <person name="Piombo E."/>
        </authorList>
    </citation>
    <scope>NUCLEOTIDE SEQUENCE</scope>
</reference>
<name>A0ACA9U861_BIOOC</name>
<organism evidence="1 2">
    <name type="scientific">Clonostachys rosea f. rosea IK726</name>
    <dbReference type="NCBI Taxonomy" id="1349383"/>
    <lineage>
        <taxon>Eukaryota</taxon>
        <taxon>Fungi</taxon>
        <taxon>Dikarya</taxon>
        <taxon>Ascomycota</taxon>
        <taxon>Pezizomycotina</taxon>
        <taxon>Sordariomycetes</taxon>
        <taxon>Hypocreomycetidae</taxon>
        <taxon>Hypocreales</taxon>
        <taxon>Bionectriaceae</taxon>
        <taxon>Clonostachys</taxon>
    </lineage>
</organism>
<accession>A0ACA9U861</accession>